<proteinExistence type="inferred from homology"/>
<evidence type="ECO:0000256" key="5">
    <source>
        <dbReference type="ARBA" id="ARBA00033164"/>
    </source>
</evidence>
<dbReference type="CDD" id="cd02869">
    <property type="entry name" value="PseudoU_synth_RluA_like"/>
    <property type="match status" value="1"/>
</dbReference>
<keyword evidence="9" id="KW-1185">Reference proteome</keyword>
<dbReference type="Gene3D" id="3.10.290.10">
    <property type="entry name" value="RNA-binding S4 domain"/>
    <property type="match status" value="1"/>
</dbReference>
<evidence type="ECO:0000313" key="9">
    <source>
        <dbReference type="Proteomes" id="UP000406184"/>
    </source>
</evidence>
<dbReference type="GO" id="GO:0009982">
    <property type="term" value="F:pseudouridine synthase activity"/>
    <property type="evidence" value="ECO:0007669"/>
    <property type="project" value="InterPro"/>
</dbReference>
<dbReference type="GO" id="GO:0140098">
    <property type="term" value="F:catalytic activity, acting on RNA"/>
    <property type="evidence" value="ECO:0007669"/>
    <property type="project" value="UniProtKB-ARBA"/>
</dbReference>
<dbReference type="InterPro" id="IPR006145">
    <property type="entry name" value="PsdUridine_synth_RsuA/RluA"/>
</dbReference>
<dbReference type="Proteomes" id="UP000406184">
    <property type="component" value="Unassembled WGS sequence"/>
</dbReference>
<organism evidence="8 9">
    <name type="scientific">Faecalibacterium prausnitzii</name>
    <dbReference type="NCBI Taxonomy" id="853"/>
    <lineage>
        <taxon>Bacteria</taxon>
        <taxon>Bacillati</taxon>
        <taxon>Bacillota</taxon>
        <taxon>Clostridia</taxon>
        <taxon>Eubacteriales</taxon>
        <taxon>Oscillospiraceae</taxon>
        <taxon>Faecalibacterium</taxon>
    </lineage>
</organism>
<dbReference type="AlphaFoldDB" id="A0A564U8T3"/>
<keyword evidence="6" id="KW-0694">RNA-binding</keyword>
<dbReference type="PANTHER" id="PTHR21600:SF83">
    <property type="entry name" value="PSEUDOURIDYLATE SYNTHASE RPUSD4, MITOCHONDRIAL"/>
    <property type="match status" value="1"/>
</dbReference>
<accession>A0A564U8T3</accession>
<gene>
    <name evidence="8" type="primary">rluC</name>
    <name evidence="8" type="ORF">FPPS064S07_01163</name>
</gene>
<evidence type="ECO:0000256" key="3">
    <source>
        <dbReference type="ARBA" id="ARBA00023235"/>
    </source>
</evidence>
<dbReference type="SUPFAM" id="SSF55120">
    <property type="entry name" value="Pseudouridine synthase"/>
    <property type="match status" value="1"/>
</dbReference>
<evidence type="ECO:0000313" key="8">
    <source>
        <dbReference type="EMBL" id="VUX15925.1"/>
    </source>
</evidence>
<comment type="catalytic activity">
    <reaction evidence="1">
        <text>a uridine in RNA = a pseudouridine in RNA</text>
        <dbReference type="Rhea" id="RHEA:48348"/>
        <dbReference type="Rhea" id="RHEA-COMP:12068"/>
        <dbReference type="Rhea" id="RHEA-COMP:12069"/>
        <dbReference type="ChEBI" id="CHEBI:65314"/>
        <dbReference type="ChEBI" id="CHEBI:65315"/>
    </reaction>
</comment>
<dbReference type="InterPro" id="IPR036986">
    <property type="entry name" value="S4_RNA-bd_sf"/>
</dbReference>
<keyword evidence="3 8" id="KW-0413">Isomerase</keyword>
<evidence type="ECO:0000256" key="6">
    <source>
        <dbReference type="PROSITE-ProRule" id="PRU00182"/>
    </source>
</evidence>
<dbReference type="GO" id="GO:0001522">
    <property type="term" value="P:pseudouridine synthesis"/>
    <property type="evidence" value="ECO:0007669"/>
    <property type="project" value="InterPro"/>
</dbReference>
<dbReference type="EMBL" id="CABHMY010000122">
    <property type="protein sequence ID" value="VUX15925.1"/>
    <property type="molecule type" value="Genomic_DNA"/>
</dbReference>
<dbReference type="InterPro" id="IPR050188">
    <property type="entry name" value="RluA_PseudoU_synthase"/>
</dbReference>
<protein>
    <recommendedName>
        <fullName evidence="4">RNA pseudouridylate synthase</fullName>
    </recommendedName>
    <alternativeName>
        <fullName evidence="5">RNA-uridine isomerase</fullName>
    </alternativeName>
</protein>
<evidence type="ECO:0000259" key="7">
    <source>
        <dbReference type="Pfam" id="PF00849"/>
    </source>
</evidence>
<feature type="domain" description="Pseudouridine synthase RsuA/RluA-like" evidence="7">
    <location>
        <begin position="99"/>
        <end position="257"/>
    </location>
</feature>
<dbReference type="PROSITE" id="PS50889">
    <property type="entry name" value="S4"/>
    <property type="match status" value="1"/>
</dbReference>
<evidence type="ECO:0000256" key="2">
    <source>
        <dbReference type="ARBA" id="ARBA00010876"/>
    </source>
</evidence>
<comment type="similarity">
    <text evidence="2">Belongs to the pseudouridine synthase RluA family.</text>
</comment>
<reference evidence="8 9" key="1">
    <citation type="submission" date="2019-07" db="EMBL/GenBank/DDBJ databases">
        <authorList>
            <person name="Hibberd C M."/>
            <person name="Gehrig L. J."/>
            <person name="Chang H.-W."/>
            <person name="Venkatesh S."/>
        </authorList>
    </citation>
    <scope>NUCLEOTIDE SEQUENCE [LARGE SCALE GENOMIC DNA]</scope>
    <source>
        <strain evidence="8">Faecalibacterium_prausnitzii_JG_BgPS064</strain>
    </source>
</reference>
<sequence>MKQYTATANDEGVRLSRFVQSVTRDFPTSLLYKSFRNKRIKVNGKKGVPEDRIKAGDLIELYINDEFFPPEGAKPARKPAPKKQQNQPKVTVIYEDENIAVLYKPTHLLCHSDRTGDANLVDAFTQYLAQKGEYDPQGENRFKPGICNRLDRGTEGLVIAAKSYAALRDMNEIIRTDLLKKEYYTITVGIPQSGRFTAWWEHDEKNNKVSIHAHQSQDERRKQIITDVDVLRTAGPFALCRIGLITGRTHQIRAHLAYLGKPVLGDIKYGNRKMNERTGTRTQALCAVRISFLDIPEENALHYLSGKVIKLKDPQIVKQFDTLDKNKQAPAEEDIYDIVGQPTAHR</sequence>
<dbReference type="GO" id="GO:0003723">
    <property type="term" value="F:RNA binding"/>
    <property type="evidence" value="ECO:0007669"/>
    <property type="project" value="UniProtKB-KW"/>
</dbReference>
<evidence type="ECO:0000256" key="1">
    <source>
        <dbReference type="ARBA" id="ARBA00000073"/>
    </source>
</evidence>
<dbReference type="Gene3D" id="3.30.2350.10">
    <property type="entry name" value="Pseudouridine synthase"/>
    <property type="match status" value="1"/>
</dbReference>
<dbReference type="InterPro" id="IPR020103">
    <property type="entry name" value="PsdUridine_synth_cat_dom_sf"/>
</dbReference>
<dbReference type="RefSeq" id="WP_158399315.1">
    <property type="nucleotide sequence ID" value="NZ_CABHMY010000122.1"/>
</dbReference>
<dbReference type="GO" id="GO:0006396">
    <property type="term" value="P:RNA processing"/>
    <property type="evidence" value="ECO:0007669"/>
    <property type="project" value="UniProtKB-ARBA"/>
</dbReference>
<name>A0A564U8T3_9FIRM</name>
<dbReference type="Pfam" id="PF00849">
    <property type="entry name" value="PseudoU_synth_2"/>
    <property type="match status" value="1"/>
</dbReference>
<dbReference type="PANTHER" id="PTHR21600">
    <property type="entry name" value="MITOCHONDRIAL RNA PSEUDOURIDINE SYNTHASE"/>
    <property type="match status" value="1"/>
</dbReference>
<evidence type="ECO:0000256" key="4">
    <source>
        <dbReference type="ARBA" id="ARBA00031870"/>
    </source>
</evidence>